<protein>
    <recommendedName>
        <fullName evidence="6">2-amino-3-ketobutyrate coenzyme A ligase</fullName>
        <shortName evidence="6">AKB ligase</shortName>
        <ecNumber evidence="6">2.3.1.29</ecNumber>
    </recommendedName>
    <alternativeName>
        <fullName evidence="6">Glycine acetyltransferase</fullName>
    </alternativeName>
</protein>
<dbReference type="CDD" id="cd06454">
    <property type="entry name" value="KBL_like"/>
    <property type="match status" value="1"/>
</dbReference>
<dbReference type="GO" id="GO:0030170">
    <property type="term" value="F:pyridoxal phosphate binding"/>
    <property type="evidence" value="ECO:0007669"/>
    <property type="project" value="UniProtKB-UniRule"/>
</dbReference>
<dbReference type="Pfam" id="PF00155">
    <property type="entry name" value="Aminotran_1_2"/>
    <property type="match status" value="1"/>
</dbReference>
<comment type="caution">
    <text evidence="8">The sequence shown here is derived from an EMBL/GenBank/DDBJ whole genome shotgun (WGS) entry which is preliminary data.</text>
</comment>
<dbReference type="AlphaFoldDB" id="A0AAW5P838"/>
<evidence type="ECO:0000256" key="5">
    <source>
        <dbReference type="ARBA" id="ARBA00023315"/>
    </source>
</evidence>
<feature type="binding site" evidence="6">
    <location>
        <position position="368"/>
    </location>
    <ligand>
        <name>substrate</name>
    </ligand>
</feature>
<gene>
    <name evidence="6" type="primary">kbl</name>
    <name evidence="8" type="ORF">GGP99_002164</name>
</gene>
<evidence type="ECO:0000259" key="7">
    <source>
        <dbReference type="Pfam" id="PF00155"/>
    </source>
</evidence>
<dbReference type="Gene3D" id="3.40.640.10">
    <property type="entry name" value="Type I PLP-dependent aspartate aminotransferase-like (Major domain)"/>
    <property type="match status" value="1"/>
</dbReference>
<comment type="similarity">
    <text evidence="2">Belongs to the class-II pyridoxal-phosphate-dependent aminotransferase family. BioF subfamily.</text>
</comment>
<proteinExistence type="inferred from homology"/>
<dbReference type="Gene3D" id="3.90.1150.10">
    <property type="entry name" value="Aspartate Aminotransferase, domain 1"/>
    <property type="match status" value="1"/>
</dbReference>
<sequence length="398" mass="43731">MPMTDDVAADFRQTLQEIKNAGTYNEERVITSQQDADIEVEGGQHVINFCANNYLGLANHPEIMDAAKRGVDRYGFGVASVRFICGTQSVHKDLEHALSDFHETGDTILYNSCFDANTGLFETILGEDDAIISDALNHASIIDGIRLCKADLHVFDHSDMADLEAKLQAAQDAETRMIATDGVFSMDGDVAKLDEMCRLADAYDALVMVDECHATGFMGEGGRGASEAKGVLDEVDIITSTLGKALGGATGGFTTGRKEIIDLLRQESRPYLFSNAIAPMIANASLKVLEMLQTSGERREQIWENARYFRSEMEERGFEIKPGDHPIVPIMFYDAKTSGAIADELLDRGIYVISFSYPVVPEGEARIRVQMSAAHSKEQLDRAIDAFTEVGRKHDVIE</sequence>
<keyword evidence="5 6" id="KW-0012">Acyltransferase</keyword>
<comment type="function">
    <text evidence="6">Catalyzes the cleavage of 2-amino-3-ketobutyrate to glycine and acetyl-CoA.</text>
</comment>
<dbReference type="InterPro" id="IPR015422">
    <property type="entry name" value="PyrdxlP-dep_Trfase_small"/>
</dbReference>
<evidence type="ECO:0000256" key="6">
    <source>
        <dbReference type="HAMAP-Rule" id="MF_00985"/>
    </source>
</evidence>
<dbReference type="PANTHER" id="PTHR13693">
    <property type="entry name" value="CLASS II AMINOTRANSFERASE/8-AMINO-7-OXONONANOATE SYNTHASE"/>
    <property type="match status" value="1"/>
</dbReference>
<evidence type="ECO:0000256" key="3">
    <source>
        <dbReference type="ARBA" id="ARBA00022679"/>
    </source>
</evidence>
<evidence type="ECO:0000313" key="9">
    <source>
        <dbReference type="Proteomes" id="UP001155110"/>
    </source>
</evidence>
<feature type="binding site" evidence="6">
    <location>
        <begin position="274"/>
        <end position="275"/>
    </location>
    <ligand>
        <name>pyridoxal 5'-phosphate</name>
        <dbReference type="ChEBI" id="CHEBI:597326"/>
        <note>ligand shared between dimeric partners</note>
    </ligand>
</feature>
<dbReference type="NCBIfam" id="TIGR01822">
    <property type="entry name" value="2am3keto_CoA"/>
    <property type="match status" value="1"/>
</dbReference>
<evidence type="ECO:0000256" key="1">
    <source>
        <dbReference type="ARBA" id="ARBA00004746"/>
    </source>
</evidence>
<dbReference type="InterPro" id="IPR011282">
    <property type="entry name" value="2am3keto_CoA_ligase"/>
</dbReference>
<feature type="domain" description="Aminotransferase class I/classII large" evidence="7">
    <location>
        <begin position="45"/>
        <end position="387"/>
    </location>
</feature>
<feature type="binding site" description="in other chain" evidence="6">
    <location>
        <begin position="241"/>
        <end position="244"/>
    </location>
    <ligand>
        <name>pyridoxal 5'-phosphate</name>
        <dbReference type="ChEBI" id="CHEBI:597326"/>
        <note>ligand shared between dimeric partners</note>
    </ligand>
</feature>
<dbReference type="PANTHER" id="PTHR13693:SF102">
    <property type="entry name" value="2-AMINO-3-KETOBUTYRATE COENZYME A LIGASE, MITOCHONDRIAL"/>
    <property type="match status" value="1"/>
</dbReference>
<keyword evidence="3 6" id="KW-0808">Transferase</keyword>
<comment type="cofactor">
    <cofactor evidence="6">
        <name>pyridoxal 5'-phosphate</name>
        <dbReference type="ChEBI" id="CHEBI:597326"/>
    </cofactor>
    <text evidence="6">Binds 1 pyridoxal phosphate per subunit.</text>
</comment>
<organism evidence="8 9">
    <name type="scientific">Salinibacter ruber</name>
    <dbReference type="NCBI Taxonomy" id="146919"/>
    <lineage>
        <taxon>Bacteria</taxon>
        <taxon>Pseudomonadati</taxon>
        <taxon>Rhodothermota</taxon>
        <taxon>Rhodothermia</taxon>
        <taxon>Rhodothermales</taxon>
        <taxon>Salinibacteraceae</taxon>
        <taxon>Salinibacter</taxon>
    </lineage>
</organism>
<dbReference type="FunFam" id="3.40.640.10:FF:000006">
    <property type="entry name" value="5-aminolevulinate synthase, mitochondrial"/>
    <property type="match status" value="1"/>
</dbReference>
<dbReference type="InterPro" id="IPR015421">
    <property type="entry name" value="PyrdxlP-dep_Trfase_major"/>
</dbReference>
<comment type="caution">
    <text evidence="6">Lacks conserved residue(s) required for the propagation of feature annotation.</text>
</comment>
<dbReference type="FunFam" id="3.90.1150.10:FF:000004">
    <property type="entry name" value="2-amino-3-ketobutyrate coenzyme A ligase"/>
    <property type="match status" value="1"/>
</dbReference>
<comment type="catalytic activity">
    <reaction evidence="6">
        <text>glycine + acetyl-CoA = (2S)-2-amino-3-oxobutanoate + CoA</text>
        <dbReference type="Rhea" id="RHEA:20736"/>
        <dbReference type="ChEBI" id="CHEBI:57287"/>
        <dbReference type="ChEBI" id="CHEBI:57288"/>
        <dbReference type="ChEBI" id="CHEBI:57305"/>
        <dbReference type="ChEBI" id="CHEBI:78948"/>
        <dbReference type="EC" id="2.3.1.29"/>
    </reaction>
</comment>
<dbReference type="InterPro" id="IPR015424">
    <property type="entry name" value="PyrdxlP-dep_Trfase"/>
</dbReference>
<comment type="pathway">
    <text evidence="6">Amino-acid degradation; L-threonine degradation via oxydo-reductase pathway; glycine from L-threonine: step 2/2.</text>
</comment>
<name>A0AAW5P838_9BACT</name>
<dbReference type="NCBIfam" id="NF005394">
    <property type="entry name" value="PRK06939.1"/>
    <property type="match status" value="1"/>
</dbReference>
<feature type="binding site" evidence="6">
    <location>
        <position position="138"/>
    </location>
    <ligand>
        <name>substrate</name>
    </ligand>
</feature>
<feature type="binding site" description="in other chain" evidence="6">
    <location>
        <begin position="113"/>
        <end position="114"/>
    </location>
    <ligand>
        <name>pyridoxal 5'-phosphate</name>
        <dbReference type="ChEBI" id="CHEBI:597326"/>
        <note>ligand shared between dimeric partners</note>
    </ligand>
</feature>
<evidence type="ECO:0000313" key="8">
    <source>
        <dbReference type="EMBL" id="MCS4158192.1"/>
    </source>
</evidence>
<reference evidence="8" key="1">
    <citation type="submission" date="2022-08" db="EMBL/GenBank/DDBJ databases">
        <title>Genomic Encyclopedia of Type Strains, Phase V (KMG-V): Genome sequencing to study the core and pangenomes of soil and plant-associated prokaryotes.</title>
        <authorList>
            <person name="Whitman W."/>
        </authorList>
    </citation>
    <scope>NUCLEOTIDE SEQUENCE</scope>
    <source>
        <strain evidence="8">SP3002</strain>
    </source>
</reference>
<feature type="binding site" description="in other chain" evidence="6">
    <location>
        <position position="185"/>
    </location>
    <ligand>
        <name>pyridoxal 5'-phosphate</name>
        <dbReference type="ChEBI" id="CHEBI:597326"/>
        <note>ligand shared between dimeric partners</note>
    </ligand>
</feature>
<dbReference type="GO" id="GO:0019518">
    <property type="term" value="P:L-threonine catabolic process to glycine"/>
    <property type="evidence" value="ECO:0007669"/>
    <property type="project" value="UniProtKB-UniRule"/>
</dbReference>
<dbReference type="SUPFAM" id="SSF53383">
    <property type="entry name" value="PLP-dependent transferases"/>
    <property type="match status" value="1"/>
</dbReference>
<accession>A0AAW5P838</accession>
<dbReference type="EMBL" id="JANTZM010000010">
    <property type="protein sequence ID" value="MCS4158192.1"/>
    <property type="molecule type" value="Genomic_DNA"/>
</dbReference>
<dbReference type="InterPro" id="IPR004839">
    <property type="entry name" value="Aminotransferase_I/II_large"/>
</dbReference>
<dbReference type="GO" id="GO:0008890">
    <property type="term" value="F:glycine C-acetyltransferase activity"/>
    <property type="evidence" value="ECO:0007669"/>
    <property type="project" value="UniProtKB-UniRule"/>
</dbReference>
<comment type="pathway">
    <text evidence="1">Cofactor biosynthesis; biotin biosynthesis.</text>
</comment>
<dbReference type="HAMAP" id="MF_00985">
    <property type="entry name" value="2am3keto_CoA_ligase"/>
    <property type="match status" value="1"/>
</dbReference>
<feature type="modified residue" description="N6-(pyridoxal phosphate)lysine" evidence="6">
    <location>
        <position position="244"/>
    </location>
</feature>
<comment type="subunit">
    <text evidence="6">Homodimer.</text>
</comment>
<keyword evidence="4 6" id="KW-0663">Pyridoxal phosphate</keyword>
<dbReference type="GO" id="GO:0005737">
    <property type="term" value="C:cytoplasm"/>
    <property type="evidence" value="ECO:0007669"/>
    <property type="project" value="UniProtKB-ARBA"/>
</dbReference>
<dbReference type="EC" id="2.3.1.29" evidence="6"/>
<dbReference type="RefSeq" id="WP_259059350.1">
    <property type="nucleotide sequence ID" value="NZ_JANTYY010000003.1"/>
</dbReference>
<evidence type="ECO:0000256" key="4">
    <source>
        <dbReference type="ARBA" id="ARBA00022898"/>
    </source>
</evidence>
<dbReference type="InterPro" id="IPR050087">
    <property type="entry name" value="AON_synthase_class-II"/>
</dbReference>
<evidence type="ECO:0000256" key="2">
    <source>
        <dbReference type="ARBA" id="ARBA00010008"/>
    </source>
</evidence>
<dbReference type="Proteomes" id="UP001155110">
    <property type="component" value="Unassembled WGS sequence"/>
</dbReference>